<dbReference type="eggNOG" id="KOG0158">
    <property type="taxonomic scope" value="Eukaryota"/>
</dbReference>
<reference evidence="8 9" key="1">
    <citation type="journal article" date="2013" name="PLoS Genet.">
        <title>Genomic mechanisms accounting for the adaptation to parasitism in nematode-trapping fungi.</title>
        <authorList>
            <person name="Meerupati T."/>
            <person name="Andersson K.M."/>
            <person name="Friman E."/>
            <person name="Kumar D."/>
            <person name="Tunlid A."/>
            <person name="Ahren D."/>
        </authorList>
    </citation>
    <scope>NUCLEOTIDE SEQUENCE [LARGE SCALE GENOMIC DNA]</scope>
    <source>
        <strain evidence="8 9">CBS 200.50</strain>
    </source>
</reference>
<feature type="binding site" description="axial binding residue" evidence="5">
    <location>
        <position position="464"/>
    </location>
    <ligand>
        <name>heme</name>
        <dbReference type="ChEBI" id="CHEBI:30413"/>
    </ligand>
    <ligandPart>
        <name>Fe</name>
        <dbReference type="ChEBI" id="CHEBI:18248"/>
    </ligandPart>
</feature>
<dbReference type="InterPro" id="IPR002401">
    <property type="entry name" value="Cyt_P450_E_grp-I"/>
</dbReference>
<evidence type="ECO:0000256" key="3">
    <source>
        <dbReference type="ARBA" id="ARBA00022723"/>
    </source>
</evidence>
<protein>
    <recommendedName>
        <fullName evidence="10">Cytochrome P450</fullName>
    </recommendedName>
</protein>
<dbReference type="OMA" id="VEFIPRT"/>
<keyword evidence="6" id="KW-0560">Oxidoreductase</keyword>
<dbReference type="InterPro" id="IPR036396">
    <property type="entry name" value="Cyt_P450_sf"/>
</dbReference>
<evidence type="ECO:0000313" key="8">
    <source>
        <dbReference type="EMBL" id="EPS38231.1"/>
    </source>
</evidence>
<dbReference type="CDD" id="cd11062">
    <property type="entry name" value="CYP58-like"/>
    <property type="match status" value="1"/>
</dbReference>
<comment type="similarity">
    <text evidence="2 6">Belongs to the cytochrome P450 family.</text>
</comment>
<evidence type="ECO:0000256" key="1">
    <source>
        <dbReference type="ARBA" id="ARBA00001971"/>
    </source>
</evidence>
<dbReference type="AlphaFoldDB" id="S8AAV9"/>
<evidence type="ECO:0000256" key="4">
    <source>
        <dbReference type="ARBA" id="ARBA00023004"/>
    </source>
</evidence>
<dbReference type="Proteomes" id="UP000015100">
    <property type="component" value="Unassembled WGS sequence"/>
</dbReference>
<comment type="cofactor">
    <cofactor evidence="1 5">
        <name>heme</name>
        <dbReference type="ChEBI" id="CHEBI:30413"/>
    </cofactor>
</comment>
<dbReference type="InterPro" id="IPR001128">
    <property type="entry name" value="Cyt_P450"/>
</dbReference>
<dbReference type="HOGENOM" id="CLU_001570_14_4_1"/>
<comment type="caution">
    <text evidence="8">The sequence shown here is derived from an EMBL/GenBank/DDBJ whole genome shotgun (WGS) entry which is preliminary data.</text>
</comment>
<evidence type="ECO:0000256" key="5">
    <source>
        <dbReference type="PIRSR" id="PIRSR602401-1"/>
    </source>
</evidence>
<evidence type="ECO:0000313" key="9">
    <source>
        <dbReference type="Proteomes" id="UP000015100"/>
    </source>
</evidence>
<keyword evidence="5 6" id="KW-0349">Heme</keyword>
<dbReference type="PRINTS" id="PR00463">
    <property type="entry name" value="EP450I"/>
</dbReference>
<sequence>MEMITHQVRAWLLGPHLFSYIPICYLSFVIARWIYRLSPLHPLAKFPAPKSLLCMSQWSEFYYNVIHHGRFVFFIEQWHKELGPIIRIGPDEIHISDPSFYNICYGPGHKYIRDKDFYDPILGRLNATATIFGVPEYKHRRSIVNPLFSKSSIRKLEDVILTHGRAFKRAVSEESKAAQAGGKGICLSRLFGCLAADIISGYVYGSSFNFLETNRDADFFECIAAVARFLPIASYFRYLQAPLFLLPVAVLKRLVPSTLRSLLDLEEYCGILADKYLDRRTSGNPTEKPEHQTTIFGTILAAETPSFKPTRDMMIGEAATSLGAGYHTTSWTLTRAAYAAAINPTIQQTLHEELATAFPEGTSEITVSACEKLPYLTAFVKETLRVAPGVPGRLPRTVPPEGLVCHQKFIPSGYKVSMSAHVMHQNPQIYPNPTEFNPTRWLNTTPSSEVEKNLVAFSKGSRNCLGFNLAMAELHTALAFLFRRFKISLHKDNTLTGEWVDSYVITLHGQLMISAEEYSD</sequence>
<dbReference type="InterPro" id="IPR017972">
    <property type="entry name" value="Cyt_P450_CS"/>
</dbReference>
<keyword evidence="6" id="KW-0503">Monooxygenase</keyword>
<evidence type="ECO:0008006" key="10">
    <source>
        <dbReference type="Google" id="ProtNLM"/>
    </source>
</evidence>
<keyword evidence="7" id="KW-1133">Transmembrane helix</keyword>
<dbReference type="GO" id="GO:0020037">
    <property type="term" value="F:heme binding"/>
    <property type="evidence" value="ECO:0007669"/>
    <property type="project" value="InterPro"/>
</dbReference>
<evidence type="ECO:0000256" key="2">
    <source>
        <dbReference type="ARBA" id="ARBA00010617"/>
    </source>
</evidence>
<organism evidence="8 9">
    <name type="scientific">Dactylellina haptotyla (strain CBS 200.50)</name>
    <name type="common">Nematode-trapping fungus</name>
    <name type="synonym">Monacrosporium haptotylum</name>
    <dbReference type="NCBI Taxonomy" id="1284197"/>
    <lineage>
        <taxon>Eukaryota</taxon>
        <taxon>Fungi</taxon>
        <taxon>Dikarya</taxon>
        <taxon>Ascomycota</taxon>
        <taxon>Pezizomycotina</taxon>
        <taxon>Orbiliomycetes</taxon>
        <taxon>Orbiliales</taxon>
        <taxon>Orbiliaceae</taxon>
        <taxon>Dactylellina</taxon>
    </lineage>
</organism>
<name>S8AAV9_DACHA</name>
<dbReference type="PRINTS" id="PR00385">
    <property type="entry name" value="P450"/>
</dbReference>
<keyword evidence="7" id="KW-0472">Membrane</keyword>
<dbReference type="GO" id="GO:0005506">
    <property type="term" value="F:iron ion binding"/>
    <property type="evidence" value="ECO:0007669"/>
    <property type="project" value="InterPro"/>
</dbReference>
<keyword evidence="3 5" id="KW-0479">Metal-binding</keyword>
<dbReference type="GO" id="GO:0016705">
    <property type="term" value="F:oxidoreductase activity, acting on paired donors, with incorporation or reduction of molecular oxygen"/>
    <property type="evidence" value="ECO:0007669"/>
    <property type="project" value="InterPro"/>
</dbReference>
<proteinExistence type="inferred from homology"/>
<feature type="transmembrane region" description="Helical" evidence="7">
    <location>
        <begin position="12"/>
        <end position="35"/>
    </location>
</feature>
<accession>S8AAV9</accession>
<dbReference type="Gene3D" id="1.10.630.10">
    <property type="entry name" value="Cytochrome P450"/>
    <property type="match status" value="1"/>
</dbReference>
<dbReference type="PROSITE" id="PS00086">
    <property type="entry name" value="CYTOCHROME_P450"/>
    <property type="match status" value="1"/>
</dbReference>
<dbReference type="EMBL" id="AQGS01000575">
    <property type="protein sequence ID" value="EPS38231.1"/>
    <property type="molecule type" value="Genomic_DNA"/>
</dbReference>
<evidence type="ECO:0000256" key="6">
    <source>
        <dbReference type="RuleBase" id="RU000461"/>
    </source>
</evidence>
<reference evidence="9" key="2">
    <citation type="submission" date="2013-04" db="EMBL/GenBank/DDBJ databases">
        <title>Genomic mechanisms accounting for the adaptation to parasitism in nematode-trapping fungi.</title>
        <authorList>
            <person name="Ahren D.G."/>
        </authorList>
    </citation>
    <scope>NUCLEOTIDE SEQUENCE [LARGE SCALE GENOMIC DNA]</scope>
    <source>
        <strain evidence="9">CBS 200.50</strain>
    </source>
</reference>
<keyword evidence="7" id="KW-0812">Transmembrane</keyword>
<keyword evidence="9" id="KW-1185">Reference proteome</keyword>
<dbReference type="PANTHER" id="PTHR24305:SF166">
    <property type="entry name" value="CYTOCHROME P450 12A4, MITOCHONDRIAL-RELATED"/>
    <property type="match status" value="1"/>
</dbReference>
<gene>
    <name evidence="8" type="ORF">H072_8083</name>
</gene>
<keyword evidence="4 5" id="KW-0408">Iron</keyword>
<dbReference type="Pfam" id="PF00067">
    <property type="entry name" value="p450"/>
    <property type="match status" value="1"/>
</dbReference>
<dbReference type="OrthoDB" id="3945418at2759"/>
<dbReference type="SUPFAM" id="SSF48264">
    <property type="entry name" value="Cytochrome P450"/>
    <property type="match status" value="1"/>
</dbReference>
<dbReference type="PANTHER" id="PTHR24305">
    <property type="entry name" value="CYTOCHROME P450"/>
    <property type="match status" value="1"/>
</dbReference>
<dbReference type="InterPro" id="IPR050121">
    <property type="entry name" value="Cytochrome_P450_monoxygenase"/>
</dbReference>
<dbReference type="STRING" id="1284197.S8AAV9"/>
<dbReference type="GO" id="GO:0004497">
    <property type="term" value="F:monooxygenase activity"/>
    <property type="evidence" value="ECO:0007669"/>
    <property type="project" value="UniProtKB-KW"/>
</dbReference>
<evidence type="ECO:0000256" key="7">
    <source>
        <dbReference type="SAM" id="Phobius"/>
    </source>
</evidence>